<sequence length="104" mass="11410">MGLFKTGIVLYGAHLAAKKIYGEKKETSTENKWRQRPQAPQSDNPQASQGFQAAPPNYSPSSSPHGSHQQYQQWSEKAAIESEVAPKQCTCGAAQVNQTSFTKQ</sequence>
<feature type="compositionally biased region" description="Polar residues" evidence="1">
    <location>
        <begin position="38"/>
        <end position="51"/>
    </location>
</feature>
<feature type="compositionally biased region" description="Basic and acidic residues" evidence="1">
    <location>
        <begin position="20"/>
        <end position="33"/>
    </location>
</feature>
<keyword evidence="3" id="KW-1185">Reference proteome</keyword>
<evidence type="ECO:0000313" key="2">
    <source>
        <dbReference type="EMBL" id="KAG4416933.1"/>
    </source>
</evidence>
<dbReference type="Proteomes" id="UP000664132">
    <property type="component" value="Unassembled WGS sequence"/>
</dbReference>
<comment type="caution">
    <text evidence="2">The sequence shown here is derived from an EMBL/GenBank/DDBJ whole genome shotgun (WGS) entry which is preliminary data.</text>
</comment>
<reference evidence="2" key="1">
    <citation type="submission" date="2021-02" db="EMBL/GenBank/DDBJ databases">
        <title>Genome sequence Cadophora malorum strain M34.</title>
        <authorList>
            <person name="Stefanovic E."/>
            <person name="Vu D."/>
            <person name="Scully C."/>
            <person name="Dijksterhuis J."/>
            <person name="Roader J."/>
            <person name="Houbraken J."/>
        </authorList>
    </citation>
    <scope>NUCLEOTIDE SEQUENCE</scope>
    <source>
        <strain evidence="2">M34</strain>
    </source>
</reference>
<feature type="region of interest" description="Disordered" evidence="1">
    <location>
        <begin position="20"/>
        <end position="79"/>
    </location>
</feature>
<organism evidence="2 3">
    <name type="scientific">Cadophora malorum</name>
    <dbReference type="NCBI Taxonomy" id="108018"/>
    <lineage>
        <taxon>Eukaryota</taxon>
        <taxon>Fungi</taxon>
        <taxon>Dikarya</taxon>
        <taxon>Ascomycota</taxon>
        <taxon>Pezizomycotina</taxon>
        <taxon>Leotiomycetes</taxon>
        <taxon>Helotiales</taxon>
        <taxon>Ploettnerulaceae</taxon>
        <taxon>Cadophora</taxon>
    </lineage>
</organism>
<proteinExistence type="predicted"/>
<gene>
    <name evidence="2" type="ORF">IFR04_009943</name>
</gene>
<evidence type="ECO:0000313" key="3">
    <source>
        <dbReference type="Proteomes" id="UP000664132"/>
    </source>
</evidence>
<protein>
    <submittedName>
        <fullName evidence="2">Uncharacterized protein</fullName>
    </submittedName>
</protein>
<dbReference type="OrthoDB" id="3554708at2759"/>
<dbReference type="AlphaFoldDB" id="A0A8H7TDQ9"/>
<dbReference type="EMBL" id="JAFJYH010000170">
    <property type="protein sequence ID" value="KAG4416933.1"/>
    <property type="molecule type" value="Genomic_DNA"/>
</dbReference>
<feature type="compositionally biased region" description="Low complexity" evidence="1">
    <location>
        <begin position="52"/>
        <end position="73"/>
    </location>
</feature>
<name>A0A8H7TDQ9_9HELO</name>
<evidence type="ECO:0000256" key="1">
    <source>
        <dbReference type="SAM" id="MobiDB-lite"/>
    </source>
</evidence>
<accession>A0A8H7TDQ9</accession>